<dbReference type="Pfam" id="PF07514">
    <property type="entry name" value="TraI_2"/>
    <property type="match status" value="1"/>
</dbReference>
<dbReference type="Gene3D" id="1.10.3210.40">
    <property type="match status" value="1"/>
</dbReference>
<dbReference type="EMBL" id="CP151407">
    <property type="protein sequence ID" value="WZJ23499.1"/>
    <property type="molecule type" value="Genomic_DNA"/>
</dbReference>
<gene>
    <name evidence="3" type="primary">mobH</name>
    <name evidence="3" type="ORF">AADV58_17230</name>
</gene>
<feature type="compositionally biased region" description="Basic and acidic residues" evidence="1">
    <location>
        <begin position="474"/>
        <end position="484"/>
    </location>
</feature>
<evidence type="ECO:0000313" key="3">
    <source>
        <dbReference type="EMBL" id="WZJ23499.1"/>
    </source>
</evidence>
<evidence type="ECO:0000313" key="4">
    <source>
        <dbReference type="Proteomes" id="UP001479520"/>
    </source>
</evidence>
<geneLocation type="plasmid" evidence="3 4">
    <name>unnamed1</name>
</geneLocation>
<evidence type="ECO:0000259" key="2">
    <source>
        <dbReference type="Pfam" id="PF07514"/>
    </source>
</evidence>
<dbReference type="RefSeq" id="WP_341744811.1">
    <property type="nucleotide sequence ID" value="NZ_CP151407.1"/>
</dbReference>
<organism evidence="3 4">
    <name type="scientific">Azonexus hydrophilus</name>
    <dbReference type="NCBI Taxonomy" id="418702"/>
    <lineage>
        <taxon>Bacteria</taxon>
        <taxon>Pseudomonadati</taxon>
        <taxon>Pseudomonadota</taxon>
        <taxon>Betaproteobacteria</taxon>
        <taxon>Rhodocyclales</taxon>
        <taxon>Azonexaceae</taxon>
        <taxon>Azonexus</taxon>
    </lineage>
</organism>
<dbReference type="Proteomes" id="UP001479520">
    <property type="component" value="Plasmid unnamed1"/>
</dbReference>
<dbReference type="NCBIfam" id="NF041494">
    <property type="entry name" value="MobH"/>
    <property type="match status" value="1"/>
</dbReference>
<sequence length="619" mass="66414">MLKSLLSLFSNSRPPGQAVAPKAAVVAAAPAPKVSIGLPVYPPVDGGVEVAPVDGVLSTQTELIRRLRLLAGVEASEFDRLYIGVLKTLASYVDMLPASSAGTHKGAGGLFRLCLEIAFYSRQAAEGLIFAGRAGVEMRRELEPRWRYAAFLAGLCCELHRPLGRMVVVTASGNEWPMHSVGIAEWIESQHETRYFIRWSDEGHPFSMGMSSILANKIIPAHAMQYLQAGDAKIIPAMLEAIIDDGAAKNNPLADLIARIRKKVIDRDLLLSPHNYGKFTVGMHLEPHLVDAMRALVGKGVWKINEKKARIWYGKDGMFIVWRTAAKEMRDELSSANVTGVPQDAATIAEVLHKAGMLLADVGSDIYWPIKPPGAEAELIAVRIADPESILIALETPPAPMDANLLVSGQNQTVSQAAPVGATGGVAEVAVATVNSEPSAQSNAGDAPVETLPEQPRKEAEVPVTAPAPTPAKVAEKPAAERAPAKPRQPKILNPGEKLRDGELPTVAEVTPGSLPPEIAARLSKPVRSALEILVEDQRSGALAECAAMVAEGFAIKAQQFAMYGIEATKFIVELHGQEWLYSVASNPRRKLHRVSINGAEVDAVVLKRQAAIDIGFKF</sequence>
<keyword evidence="3" id="KW-0614">Plasmid</keyword>
<feature type="compositionally biased region" description="Low complexity" evidence="1">
    <location>
        <begin position="462"/>
        <end position="473"/>
    </location>
</feature>
<evidence type="ECO:0000256" key="1">
    <source>
        <dbReference type="SAM" id="MobiDB-lite"/>
    </source>
</evidence>
<feature type="domain" description="Uncharacterised" evidence="2">
    <location>
        <begin position="54"/>
        <end position="358"/>
    </location>
</feature>
<protein>
    <submittedName>
        <fullName evidence="3">MobH family relaxase</fullName>
    </submittedName>
</protein>
<reference evidence="3 4" key="1">
    <citation type="submission" date="2024-04" db="EMBL/GenBank/DDBJ databases">
        <title>Dissimilatory iodate-reducing microorganisms contribute to the enrichment of iodine in groundwater.</title>
        <authorList>
            <person name="Jiang Z."/>
        </authorList>
    </citation>
    <scope>NUCLEOTIDE SEQUENCE [LARGE SCALE GENOMIC DNA]</scope>
    <source>
        <strain evidence="3 4">NCP973</strain>
        <plasmid evidence="3 4">unnamed1</plasmid>
    </source>
</reference>
<name>A0ABZ2XNS0_9RHOO</name>
<feature type="region of interest" description="Disordered" evidence="1">
    <location>
        <begin position="437"/>
        <end position="503"/>
    </location>
</feature>
<accession>A0ABZ2XNS0</accession>
<keyword evidence="4" id="KW-1185">Reference proteome</keyword>
<proteinExistence type="predicted"/>
<dbReference type="InterPro" id="IPR011119">
    <property type="entry name" value="Unchr_helicase_relaxase_TraI"/>
</dbReference>